<dbReference type="GO" id="GO:0015344">
    <property type="term" value="F:siderophore uptake transmembrane transporter activity"/>
    <property type="evidence" value="ECO:0007669"/>
    <property type="project" value="TreeGrafter"/>
</dbReference>
<feature type="domain" description="TonB-dependent receptor-like beta-barrel" evidence="13">
    <location>
        <begin position="292"/>
        <end position="732"/>
    </location>
</feature>
<keyword evidence="12" id="KW-1133">Transmembrane helix</keyword>
<keyword evidence="4 10" id="KW-0812">Transmembrane</keyword>
<dbReference type="InterPro" id="IPR036942">
    <property type="entry name" value="Beta-barrel_TonB_sf"/>
</dbReference>
<feature type="domain" description="TonB-dependent receptor plug" evidence="14">
    <location>
        <begin position="74"/>
        <end position="179"/>
    </location>
</feature>
<dbReference type="SUPFAM" id="SSF56935">
    <property type="entry name" value="Porins"/>
    <property type="match status" value="1"/>
</dbReference>
<evidence type="ECO:0000256" key="10">
    <source>
        <dbReference type="PROSITE-ProRule" id="PRU01360"/>
    </source>
</evidence>
<dbReference type="AlphaFoldDB" id="A0A3N4MDP5"/>
<dbReference type="InterPro" id="IPR039426">
    <property type="entry name" value="TonB-dep_rcpt-like"/>
</dbReference>
<dbReference type="PROSITE" id="PS52016">
    <property type="entry name" value="TONB_DEPENDENT_REC_3"/>
    <property type="match status" value="1"/>
</dbReference>
<evidence type="ECO:0000256" key="4">
    <source>
        <dbReference type="ARBA" id="ARBA00022692"/>
    </source>
</evidence>
<dbReference type="CDD" id="cd01347">
    <property type="entry name" value="ligand_gated_channel"/>
    <property type="match status" value="1"/>
</dbReference>
<evidence type="ECO:0000256" key="8">
    <source>
        <dbReference type="ARBA" id="ARBA00023170"/>
    </source>
</evidence>
<comment type="subcellular location">
    <subcellularLocation>
        <location evidence="1 10">Cell outer membrane</location>
        <topology evidence="1 10">Multi-pass membrane protein</topology>
    </subcellularLocation>
</comment>
<dbReference type="InterPro" id="IPR000531">
    <property type="entry name" value="Beta-barrel_TonB"/>
</dbReference>
<keyword evidence="2 10" id="KW-0813">Transport</keyword>
<dbReference type="Proteomes" id="UP000279089">
    <property type="component" value="Unassembled WGS sequence"/>
</dbReference>
<protein>
    <submittedName>
        <fullName evidence="15">TonB-dependent receptor</fullName>
    </submittedName>
</protein>
<reference evidence="16" key="1">
    <citation type="submission" date="2018-11" db="EMBL/GenBank/DDBJ databases">
        <title>Chitinophaga lutea sp.nov., isolate from arsenic contaminated soil.</title>
        <authorList>
            <person name="Zong Y."/>
        </authorList>
    </citation>
    <scope>NUCLEOTIDE SEQUENCE [LARGE SCALE GENOMIC DNA]</scope>
    <source>
        <strain evidence="16">YLT18</strain>
    </source>
</reference>
<keyword evidence="5" id="KW-0732">Signal</keyword>
<comment type="similarity">
    <text evidence="10 11">Belongs to the TonB-dependent receptor family.</text>
</comment>
<evidence type="ECO:0000256" key="9">
    <source>
        <dbReference type="ARBA" id="ARBA00023237"/>
    </source>
</evidence>
<evidence type="ECO:0000313" key="15">
    <source>
        <dbReference type="EMBL" id="RPD41994.1"/>
    </source>
</evidence>
<dbReference type="Gene3D" id="2.40.170.20">
    <property type="entry name" value="TonB-dependent receptor, beta-barrel domain"/>
    <property type="match status" value="1"/>
</dbReference>
<evidence type="ECO:0000256" key="2">
    <source>
        <dbReference type="ARBA" id="ARBA00022448"/>
    </source>
</evidence>
<dbReference type="InterPro" id="IPR037066">
    <property type="entry name" value="Plug_dom_sf"/>
</dbReference>
<sequence length="759" mass="84924">MPVRHDDNYPTRGRFQEEGGGLLFLNLVMMTRYILPVLLFASAPALGQQQKTDSIHPLAEVIVTANKFEEKSRYVAQKVDVISTHTIGNSLSNNTGGLLEQTGKVFVQRSQMGGGSPVLRGFEASRILLVVDGVRMNNAIYRTGHLQNVITIDDDITEKVEIIYGPASTIYGSDALGGVIHFQTKKPALNALKTTLSTRFSSGNNEITGHADINIGGKRFASLTSFSYSSFGDQRQGARRNKDDGDWGLRNEYITTIGGRDSIVKNNNPNVQRYSSYKQYDLLQKFLWQPREGSSHTLNLQYSTSSDIPRYDRLTDTRNGALRWAEWYYGPQERLMASYQFRSTRLNGFFDQLLIGASYQAIEESRMQRAYRNPELESRVENISVAAFNADLRKSKGRNELNIGIDGQFNFLTSTAFFTHTGTRAETGGLDTRYPDGDNTMHYTGAYVQHLYKIIPGKLILNDGARINYVTLNSRFVDTSLLHLPFTGASQRNVTYSANAGIIYLPDVKSKLSLDFSTGFRAPNIDDIAKVFESAGGTQLVVPNPGLKPEQTFNFDLGLSRLFGNMLYAEVNGFYSIFRDAIVMDKFTFNGKTEMLYNEELTPIVASQNKAKARIMGFQAAVSLQPVQALRVYSHITYTYGRYTGADGKEVPMDHIPPVFGKTGVIYRWKWLESEAYALYNGWKKEKDYNPGGEDNLQYATPQGMPSWCTLNLAATFTLNTRLKAQAGLENVLDEHYRVFASGIGSPGRNLVLKLRVSF</sequence>
<dbReference type="PANTHER" id="PTHR30069">
    <property type="entry name" value="TONB-DEPENDENT OUTER MEMBRANE RECEPTOR"/>
    <property type="match status" value="1"/>
</dbReference>
<evidence type="ECO:0000259" key="14">
    <source>
        <dbReference type="Pfam" id="PF07715"/>
    </source>
</evidence>
<evidence type="ECO:0000256" key="5">
    <source>
        <dbReference type="ARBA" id="ARBA00022729"/>
    </source>
</evidence>
<dbReference type="GO" id="GO:0009279">
    <property type="term" value="C:cell outer membrane"/>
    <property type="evidence" value="ECO:0007669"/>
    <property type="project" value="UniProtKB-SubCell"/>
</dbReference>
<dbReference type="InterPro" id="IPR012910">
    <property type="entry name" value="Plug_dom"/>
</dbReference>
<evidence type="ECO:0000256" key="1">
    <source>
        <dbReference type="ARBA" id="ARBA00004571"/>
    </source>
</evidence>
<evidence type="ECO:0000256" key="6">
    <source>
        <dbReference type="ARBA" id="ARBA00023077"/>
    </source>
</evidence>
<dbReference type="Pfam" id="PF00593">
    <property type="entry name" value="TonB_dep_Rec_b-barrel"/>
    <property type="match status" value="1"/>
</dbReference>
<organism evidence="15 16">
    <name type="scientific">Chitinophaga barathri</name>
    <dbReference type="NCBI Taxonomy" id="1647451"/>
    <lineage>
        <taxon>Bacteria</taxon>
        <taxon>Pseudomonadati</taxon>
        <taxon>Bacteroidota</taxon>
        <taxon>Chitinophagia</taxon>
        <taxon>Chitinophagales</taxon>
        <taxon>Chitinophagaceae</taxon>
        <taxon>Chitinophaga</taxon>
    </lineage>
</organism>
<name>A0A3N4MDP5_9BACT</name>
<accession>A0A3N4MDP5</accession>
<evidence type="ECO:0000256" key="3">
    <source>
        <dbReference type="ARBA" id="ARBA00022452"/>
    </source>
</evidence>
<feature type="transmembrane region" description="Helical" evidence="12">
    <location>
        <begin position="21"/>
        <end position="41"/>
    </location>
</feature>
<gene>
    <name evidence="15" type="ORF">EG028_07500</name>
</gene>
<proteinExistence type="inferred from homology"/>
<evidence type="ECO:0000259" key="13">
    <source>
        <dbReference type="Pfam" id="PF00593"/>
    </source>
</evidence>
<evidence type="ECO:0000256" key="11">
    <source>
        <dbReference type="RuleBase" id="RU003357"/>
    </source>
</evidence>
<keyword evidence="16" id="KW-1185">Reference proteome</keyword>
<keyword evidence="6 11" id="KW-0798">TonB box</keyword>
<dbReference type="PANTHER" id="PTHR30069:SF29">
    <property type="entry name" value="HEMOGLOBIN AND HEMOGLOBIN-HAPTOGLOBIN-BINDING PROTEIN 1-RELATED"/>
    <property type="match status" value="1"/>
</dbReference>
<evidence type="ECO:0000256" key="7">
    <source>
        <dbReference type="ARBA" id="ARBA00023136"/>
    </source>
</evidence>
<keyword evidence="8 15" id="KW-0675">Receptor</keyword>
<dbReference type="Pfam" id="PF07715">
    <property type="entry name" value="Plug"/>
    <property type="match status" value="1"/>
</dbReference>
<evidence type="ECO:0000256" key="12">
    <source>
        <dbReference type="SAM" id="Phobius"/>
    </source>
</evidence>
<keyword evidence="9 10" id="KW-0998">Cell outer membrane</keyword>
<dbReference type="OrthoDB" id="9764669at2"/>
<dbReference type="EMBL" id="RMBX01000003">
    <property type="protein sequence ID" value="RPD41994.1"/>
    <property type="molecule type" value="Genomic_DNA"/>
</dbReference>
<dbReference type="Gene3D" id="2.170.130.10">
    <property type="entry name" value="TonB-dependent receptor, plug domain"/>
    <property type="match status" value="1"/>
</dbReference>
<comment type="caution">
    <text evidence="15">The sequence shown here is derived from an EMBL/GenBank/DDBJ whole genome shotgun (WGS) entry which is preliminary data.</text>
</comment>
<keyword evidence="3 10" id="KW-1134">Transmembrane beta strand</keyword>
<dbReference type="GO" id="GO:0044718">
    <property type="term" value="P:siderophore transmembrane transport"/>
    <property type="evidence" value="ECO:0007669"/>
    <property type="project" value="TreeGrafter"/>
</dbReference>
<evidence type="ECO:0000313" key="16">
    <source>
        <dbReference type="Proteomes" id="UP000279089"/>
    </source>
</evidence>
<keyword evidence="7 10" id="KW-0472">Membrane</keyword>